<dbReference type="RefSeq" id="WP_340274900.1">
    <property type="nucleotide sequence ID" value="NZ_JBAKIA010000007.1"/>
</dbReference>
<dbReference type="SUPFAM" id="SSF55729">
    <property type="entry name" value="Acyl-CoA N-acyltransferases (Nat)"/>
    <property type="match status" value="1"/>
</dbReference>
<dbReference type="InterPro" id="IPR053144">
    <property type="entry name" value="Acetyltransferase_Butenolide"/>
</dbReference>
<dbReference type="CDD" id="cd04301">
    <property type="entry name" value="NAT_SF"/>
    <property type="match status" value="1"/>
</dbReference>
<protein>
    <submittedName>
        <fullName evidence="2">GNAT family N-acetyltransferase</fullName>
    </submittedName>
</protein>
<dbReference type="PANTHER" id="PTHR43233:SF1">
    <property type="entry name" value="FAMILY N-ACETYLTRANSFERASE, PUTATIVE (AFU_ORTHOLOGUE AFUA_6G03350)-RELATED"/>
    <property type="match status" value="1"/>
</dbReference>
<dbReference type="InterPro" id="IPR016181">
    <property type="entry name" value="Acyl_CoA_acyltransferase"/>
</dbReference>
<comment type="caution">
    <text evidence="2">The sequence shown here is derived from an EMBL/GenBank/DDBJ whole genome shotgun (WGS) entry which is preliminary data.</text>
</comment>
<keyword evidence="3" id="KW-1185">Reference proteome</keyword>
<sequence>MNRTKAGAIAPVFFVVQPSGSSDDQGFEIEEEFRSVTVTVVHRLPDPEVFLALRKAGGLGRFSLEAAKAGLPRSLFCVMLEIDGNAIGMGRLVGDGACSVQIDDIVVVPEHQGKGYGRLIMQELMDYISENVPDTAYVNLLADVPANKLYEKFGFRETAPVTIGMAFKKGM</sequence>
<dbReference type="Pfam" id="PF13508">
    <property type="entry name" value="Acetyltransf_7"/>
    <property type="match status" value="1"/>
</dbReference>
<dbReference type="Gene3D" id="3.40.630.30">
    <property type="match status" value="1"/>
</dbReference>
<dbReference type="Proteomes" id="UP001385499">
    <property type="component" value="Unassembled WGS sequence"/>
</dbReference>
<name>A0ABU8TLK8_9HYPH</name>
<organism evidence="2 3">
    <name type="scientific">Roseibium algae</name>
    <dbReference type="NCBI Taxonomy" id="3123038"/>
    <lineage>
        <taxon>Bacteria</taxon>
        <taxon>Pseudomonadati</taxon>
        <taxon>Pseudomonadota</taxon>
        <taxon>Alphaproteobacteria</taxon>
        <taxon>Hyphomicrobiales</taxon>
        <taxon>Stappiaceae</taxon>
        <taxon>Roseibium</taxon>
    </lineage>
</organism>
<evidence type="ECO:0000259" key="1">
    <source>
        <dbReference type="PROSITE" id="PS51186"/>
    </source>
</evidence>
<dbReference type="EMBL" id="JBAKIA010000007">
    <property type="protein sequence ID" value="MEJ8475043.1"/>
    <property type="molecule type" value="Genomic_DNA"/>
</dbReference>
<proteinExistence type="predicted"/>
<evidence type="ECO:0000313" key="3">
    <source>
        <dbReference type="Proteomes" id="UP001385499"/>
    </source>
</evidence>
<reference evidence="2 3" key="1">
    <citation type="submission" date="2024-02" db="EMBL/GenBank/DDBJ databases">
        <title>Roseibium algae sp. nov., isolated from marine alga (Grateloupia sp.), showing potential in myo-inositol conversion.</title>
        <authorList>
            <person name="Wang Y."/>
        </authorList>
    </citation>
    <scope>NUCLEOTIDE SEQUENCE [LARGE SCALE GENOMIC DNA]</scope>
    <source>
        <strain evidence="2 3">H3510</strain>
    </source>
</reference>
<accession>A0ABU8TLK8</accession>
<dbReference type="InterPro" id="IPR000182">
    <property type="entry name" value="GNAT_dom"/>
</dbReference>
<dbReference type="PANTHER" id="PTHR43233">
    <property type="entry name" value="FAMILY N-ACETYLTRANSFERASE, PUTATIVE (AFU_ORTHOLOGUE AFUA_6G03350)-RELATED"/>
    <property type="match status" value="1"/>
</dbReference>
<feature type="domain" description="N-acetyltransferase" evidence="1">
    <location>
        <begin position="31"/>
        <end position="171"/>
    </location>
</feature>
<dbReference type="PROSITE" id="PS51186">
    <property type="entry name" value="GNAT"/>
    <property type="match status" value="1"/>
</dbReference>
<gene>
    <name evidence="2" type="ORF">V6575_13170</name>
</gene>
<evidence type="ECO:0000313" key="2">
    <source>
        <dbReference type="EMBL" id="MEJ8475043.1"/>
    </source>
</evidence>